<reference evidence="3" key="1">
    <citation type="submission" date="2015-09" db="EMBL/GenBank/DDBJ databases">
        <title>De novo assembly of Pectinophora gossypiella (Pink Bollworm) gut transcriptome.</title>
        <authorList>
            <person name="Tassone E.E."/>
        </authorList>
    </citation>
    <scope>NUCLEOTIDE SEQUENCE</scope>
</reference>
<evidence type="ECO:0000259" key="2">
    <source>
        <dbReference type="PROSITE" id="PS51029"/>
    </source>
</evidence>
<protein>
    <recommendedName>
        <fullName evidence="2">MADF domain-containing protein</fullName>
    </recommendedName>
</protein>
<feature type="compositionally biased region" description="Polar residues" evidence="1">
    <location>
        <begin position="171"/>
        <end position="185"/>
    </location>
</feature>
<accession>A0A1E1WGK5</accession>
<sequence>LAAMADVVTDEKPAYFISERDFISLLIELYKNHPELWKHSHPHYTDRHKRSCALQEITTALRPYKPEIDEDYLKRKINIFRSNYRRARHKVALARRQGIKDVHLTPWYYNELLFLSEQGEQKRTNVQKQRTNIGTRKSTDAEYDDNEDVECYAEQTENDTIPEESFDPLEPTSSTPPKSNNQTKVTVEKRKIEIPEEEEDSEPEKYMTITTTYYKKPKPKEDLIAKPWAIKLNKLPALQRLHAERLINEVFYEAEMGNLSKDTQIGVVLPQ</sequence>
<evidence type="ECO:0000313" key="3">
    <source>
        <dbReference type="EMBL" id="JAT86115.1"/>
    </source>
</evidence>
<gene>
    <name evidence="3" type="ORF">g.1293</name>
</gene>
<proteinExistence type="predicted"/>
<feature type="region of interest" description="Disordered" evidence="1">
    <location>
        <begin position="121"/>
        <end position="188"/>
    </location>
</feature>
<dbReference type="SMART" id="SM00595">
    <property type="entry name" value="MADF"/>
    <property type="match status" value="1"/>
</dbReference>
<organism evidence="3">
    <name type="scientific">Pectinophora gossypiella</name>
    <name type="common">Cotton pink bollworm</name>
    <name type="synonym">Depressaria gossypiella</name>
    <dbReference type="NCBI Taxonomy" id="13191"/>
    <lineage>
        <taxon>Eukaryota</taxon>
        <taxon>Metazoa</taxon>
        <taxon>Ecdysozoa</taxon>
        <taxon>Arthropoda</taxon>
        <taxon>Hexapoda</taxon>
        <taxon>Insecta</taxon>
        <taxon>Pterygota</taxon>
        <taxon>Neoptera</taxon>
        <taxon>Endopterygota</taxon>
        <taxon>Lepidoptera</taxon>
        <taxon>Glossata</taxon>
        <taxon>Ditrysia</taxon>
        <taxon>Gelechioidea</taxon>
        <taxon>Gelechiidae</taxon>
        <taxon>Apatetrinae</taxon>
        <taxon>Pectinophora</taxon>
    </lineage>
</organism>
<dbReference type="Pfam" id="PF10545">
    <property type="entry name" value="MADF_DNA_bdg"/>
    <property type="match status" value="1"/>
</dbReference>
<dbReference type="OrthoDB" id="6152242at2759"/>
<feature type="compositionally biased region" description="Acidic residues" evidence="1">
    <location>
        <begin position="141"/>
        <end position="167"/>
    </location>
</feature>
<dbReference type="PANTHER" id="PTHR21505">
    <property type="entry name" value="MADF DOMAIN-CONTAINING PROTEIN-RELATED"/>
    <property type="match status" value="1"/>
</dbReference>
<dbReference type="EMBL" id="GDQN01004939">
    <property type="protein sequence ID" value="JAT86115.1"/>
    <property type="molecule type" value="Transcribed_RNA"/>
</dbReference>
<dbReference type="PANTHER" id="PTHR21505:SF8">
    <property type="entry name" value="DPT-YFP REPRESSOR BY OVEREXPRESSION, ISOFORM D-RELATED"/>
    <property type="match status" value="1"/>
</dbReference>
<name>A0A1E1WGK5_PECGO</name>
<dbReference type="PROSITE" id="PS51029">
    <property type="entry name" value="MADF"/>
    <property type="match status" value="1"/>
</dbReference>
<evidence type="ECO:0000256" key="1">
    <source>
        <dbReference type="SAM" id="MobiDB-lite"/>
    </source>
</evidence>
<dbReference type="AlphaFoldDB" id="A0A1E1WGK5"/>
<feature type="domain" description="MADF" evidence="2">
    <location>
        <begin position="25"/>
        <end position="120"/>
    </location>
</feature>
<feature type="non-terminal residue" evidence="3">
    <location>
        <position position="1"/>
    </location>
</feature>
<feature type="compositionally biased region" description="Polar residues" evidence="1">
    <location>
        <begin position="124"/>
        <end position="136"/>
    </location>
</feature>
<dbReference type="InterPro" id="IPR006578">
    <property type="entry name" value="MADF-dom"/>
</dbReference>